<protein>
    <submittedName>
        <fullName evidence="1">Uncharacterized protein</fullName>
    </submittedName>
</protein>
<proteinExistence type="predicted"/>
<evidence type="ECO:0000313" key="1">
    <source>
        <dbReference type="EMBL" id="KEQ62491.1"/>
    </source>
</evidence>
<dbReference type="EMBL" id="KL584834">
    <property type="protein sequence ID" value="KEQ62491.1"/>
    <property type="molecule type" value="Genomic_DNA"/>
</dbReference>
<reference evidence="1 2" key="1">
    <citation type="journal article" date="2014" name="BMC Genomics">
        <title>Genome sequencing of four Aureobasidium pullulans varieties: biotechnological potential, stress tolerance, and description of new species.</title>
        <authorList>
            <person name="Gostin Ar C."/>
            <person name="Ohm R.A."/>
            <person name="Kogej T."/>
            <person name="Sonjak S."/>
            <person name="Turk M."/>
            <person name="Zajc J."/>
            <person name="Zalar P."/>
            <person name="Grube M."/>
            <person name="Sun H."/>
            <person name="Han J."/>
            <person name="Sharma A."/>
            <person name="Chiniquy J."/>
            <person name="Ngan C.Y."/>
            <person name="Lipzen A."/>
            <person name="Barry K."/>
            <person name="Grigoriev I.V."/>
            <person name="Gunde-Cimerman N."/>
        </authorList>
    </citation>
    <scope>NUCLEOTIDE SEQUENCE [LARGE SCALE GENOMIC DNA]</scope>
    <source>
        <strain evidence="1 2">CBS 110374</strain>
    </source>
</reference>
<accession>A0A074WJ69</accession>
<feature type="non-terminal residue" evidence="1">
    <location>
        <position position="1"/>
    </location>
</feature>
<dbReference type="AlphaFoldDB" id="A0A074WJ69"/>
<dbReference type="RefSeq" id="XP_040879514.1">
    <property type="nucleotide sequence ID" value="XM_041021804.1"/>
</dbReference>
<dbReference type="Proteomes" id="UP000030672">
    <property type="component" value="Unassembled WGS sequence"/>
</dbReference>
<sequence>ADHTATGCGDVACEWIEEEDAGLTKGDTETPSGLLRLDVSESNERRSPFPALMICLSIRTHRAVSLRCLLTVVAISELRFLVQD</sequence>
<organism evidence="1 2">
    <name type="scientific">Aureobasidium melanogenum (strain CBS 110374)</name>
    <name type="common">Aureobasidium pullulans var. melanogenum</name>
    <dbReference type="NCBI Taxonomy" id="1043003"/>
    <lineage>
        <taxon>Eukaryota</taxon>
        <taxon>Fungi</taxon>
        <taxon>Dikarya</taxon>
        <taxon>Ascomycota</taxon>
        <taxon>Pezizomycotina</taxon>
        <taxon>Dothideomycetes</taxon>
        <taxon>Dothideomycetidae</taxon>
        <taxon>Dothideales</taxon>
        <taxon>Saccotheciaceae</taxon>
        <taxon>Aureobasidium</taxon>
    </lineage>
</organism>
<dbReference type="HOGENOM" id="CLU_2533512_0_0_1"/>
<dbReference type="GeneID" id="63915177"/>
<evidence type="ECO:0000313" key="2">
    <source>
        <dbReference type="Proteomes" id="UP000030672"/>
    </source>
</evidence>
<gene>
    <name evidence="1" type="ORF">M437DRAFT_49245</name>
</gene>
<keyword evidence="2" id="KW-1185">Reference proteome</keyword>
<name>A0A074WJ69_AURM1</name>